<proteinExistence type="predicted"/>
<evidence type="ECO:0000313" key="2">
    <source>
        <dbReference type="EMBL" id="MBC3765126.1"/>
    </source>
</evidence>
<gene>
    <name evidence="2" type="ORF">H8B19_04520</name>
</gene>
<dbReference type="InterPro" id="IPR025504">
    <property type="entry name" value="GLUCM_C"/>
</dbReference>
<accession>A0A8J6M368</accession>
<sequence>MTSVLGLNPADLTLSQQVEDLLIEKNLRGMKSLQPLLTPGYIARAAELLQLADGVIFIGTGFPVGNTFETDGPVGAIALYQALAALNKRPVLVCGDPLYSAVKNDYEAIQLPLGHSVLSQQQVTDIIAQWQPQAVISIERAGRTADGKFYNMRGEDISARCACFDDFMTLSNCPSIGIGDGGNEIGMGNIHQQLAHLNIVPSVTTCSELVIADVSNWAAYGLILFLQKWNQTNLLSLLNPLQIIQYLSLKGSVDGVTRDNTLTEDGLCYSEGLTLLDTLKQLTA</sequence>
<dbReference type="EMBL" id="JACNEP010000002">
    <property type="protein sequence ID" value="MBC3765126.1"/>
    <property type="molecule type" value="Genomic_DNA"/>
</dbReference>
<feature type="domain" description="D-glutamate cyclase-like C-terminal" evidence="1">
    <location>
        <begin position="22"/>
        <end position="279"/>
    </location>
</feature>
<reference evidence="2" key="1">
    <citation type="journal article" date="2018" name="Int. J. Syst. Evol. Microbiol.">
        <title>Neptunicella marina gen. nov., sp. nov., isolated from surface seawater.</title>
        <authorList>
            <person name="Liu X."/>
            <person name="Lai Q."/>
            <person name="Du Y."/>
            <person name="Zhang X."/>
            <person name="Liu Z."/>
            <person name="Sun F."/>
            <person name="Shao Z."/>
        </authorList>
    </citation>
    <scope>NUCLEOTIDE SEQUENCE</scope>
    <source>
        <strain evidence="2">S27-2</strain>
    </source>
</reference>
<comment type="caution">
    <text evidence="2">The sequence shown here is derived from an EMBL/GenBank/DDBJ whole genome shotgun (WGS) entry which is preliminary data.</text>
</comment>
<dbReference type="PANTHER" id="PTHR32022">
    <property type="entry name" value="D-GLUTAMATE CYCLASE, MITOCHONDRIAL"/>
    <property type="match status" value="1"/>
</dbReference>
<evidence type="ECO:0000259" key="1">
    <source>
        <dbReference type="Pfam" id="PF14336"/>
    </source>
</evidence>
<dbReference type="AlphaFoldDB" id="A0A8J6M368"/>
<organism evidence="2 3">
    <name type="scientific">Neptunicella marina</name>
    <dbReference type="NCBI Taxonomy" id="2125989"/>
    <lineage>
        <taxon>Bacteria</taxon>
        <taxon>Pseudomonadati</taxon>
        <taxon>Pseudomonadota</taxon>
        <taxon>Gammaproteobacteria</taxon>
        <taxon>Alteromonadales</taxon>
        <taxon>Alteromonadaceae</taxon>
        <taxon>Neptunicella</taxon>
    </lineage>
</organism>
<name>A0A8J6M368_9ALTE</name>
<evidence type="ECO:0000313" key="3">
    <source>
        <dbReference type="Proteomes" id="UP000601768"/>
    </source>
</evidence>
<protein>
    <submittedName>
        <fullName evidence="2">DUF4392 domain-containing protein</fullName>
    </submittedName>
</protein>
<dbReference type="Pfam" id="PF14336">
    <property type="entry name" value="GLUCM-like_C"/>
    <property type="match status" value="1"/>
</dbReference>
<keyword evidence="3" id="KW-1185">Reference proteome</keyword>
<dbReference type="PANTHER" id="PTHR32022:SF10">
    <property type="entry name" value="D-GLUTAMATE CYCLASE, MITOCHONDRIAL"/>
    <property type="match status" value="1"/>
</dbReference>
<dbReference type="RefSeq" id="WP_186505582.1">
    <property type="nucleotide sequence ID" value="NZ_JACNEP010000002.1"/>
</dbReference>
<reference evidence="2" key="2">
    <citation type="submission" date="2020-08" db="EMBL/GenBank/DDBJ databases">
        <authorList>
            <person name="Lai Q."/>
        </authorList>
    </citation>
    <scope>NUCLEOTIDE SEQUENCE</scope>
    <source>
        <strain evidence="2">S27-2</strain>
    </source>
</reference>
<dbReference type="Proteomes" id="UP000601768">
    <property type="component" value="Unassembled WGS sequence"/>
</dbReference>
<dbReference type="Gene3D" id="3.90.1640.20">
    <property type="entry name" value="TON_0340"/>
    <property type="match status" value="1"/>
</dbReference>